<dbReference type="InterPro" id="IPR004358">
    <property type="entry name" value="Sig_transdc_His_kin-like_C"/>
</dbReference>
<keyword evidence="8" id="KW-0067">ATP-binding</keyword>
<feature type="coiled-coil region" evidence="10">
    <location>
        <begin position="297"/>
        <end position="324"/>
    </location>
</feature>
<dbReference type="GO" id="GO:0016020">
    <property type="term" value="C:membrane"/>
    <property type="evidence" value="ECO:0007669"/>
    <property type="project" value="UniProtKB-SubCell"/>
</dbReference>
<keyword evidence="11" id="KW-1133">Transmembrane helix</keyword>
<evidence type="ECO:0000256" key="6">
    <source>
        <dbReference type="ARBA" id="ARBA00022741"/>
    </source>
</evidence>
<dbReference type="PATRIC" id="fig|1193502.14.peg.979"/>
<reference evidence="15" key="1">
    <citation type="submission" date="2016-08" db="EMBL/GenBank/DDBJ databases">
        <title>Complete genome sequence of the organohalide-respiring Epsilonproteobacterium Sulfurospirillum halorespirans.</title>
        <authorList>
            <person name="Goris T."/>
            <person name="Zimmermann J."/>
            <person name="Schenz B."/>
            <person name="Lemos M."/>
            <person name="Hackermueller J."/>
            <person name="Diekert G."/>
        </authorList>
    </citation>
    <scope>NUCLEOTIDE SEQUENCE [LARGE SCALE GENOMIC DNA]</scope>
    <source>
        <strain>DSM 13726</strain>
        <strain evidence="15">PCE-M2</strain>
    </source>
</reference>
<keyword evidence="11" id="KW-0812">Transmembrane</keyword>
<keyword evidence="11" id="KW-0472">Membrane</keyword>
<dbReference type="InterPro" id="IPR036890">
    <property type="entry name" value="HATPase_C_sf"/>
</dbReference>
<evidence type="ECO:0000256" key="9">
    <source>
        <dbReference type="ARBA" id="ARBA00023012"/>
    </source>
</evidence>
<dbReference type="SUPFAM" id="SSF55874">
    <property type="entry name" value="ATPase domain of HSP90 chaperone/DNA topoisomerase II/histidine kinase"/>
    <property type="match status" value="1"/>
</dbReference>
<comment type="catalytic activity">
    <reaction evidence="1">
        <text>ATP + protein L-histidine = ADP + protein N-phospho-L-histidine.</text>
        <dbReference type="EC" id="2.7.13.3"/>
    </reaction>
</comment>
<evidence type="ECO:0000256" key="11">
    <source>
        <dbReference type="SAM" id="Phobius"/>
    </source>
</evidence>
<dbReference type="PANTHER" id="PTHR43065">
    <property type="entry name" value="SENSOR HISTIDINE KINASE"/>
    <property type="match status" value="1"/>
</dbReference>
<feature type="domain" description="HAMP" evidence="13">
    <location>
        <begin position="265"/>
        <end position="312"/>
    </location>
</feature>
<evidence type="ECO:0000256" key="7">
    <source>
        <dbReference type="ARBA" id="ARBA00022777"/>
    </source>
</evidence>
<dbReference type="PANTHER" id="PTHR43065:SF10">
    <property type="entry name" value="PEROXIDE STRESS-ACTIVATED HISTIDINE KINASE MAK3"/>
    <property type="match status" value="1"/>
</dbReference>
<dbReference type="EMBL" id="CP017111">
    <property type="protein sequence ID" value="AOO64752.1"/>
    <property type="molecule type" value="Genomic_DNA"/>
</dbReference>
<feature type="transmembrane region" description="Helical" evidence="11">
    <location>
        <begin position="12"/>
        <end position="30"/>
    </location>
</feature>
<evidence type="ECO:0000256" key="10">
    <source>
        <dbReference type="SAM" id="Coils"/>
    </source>
</evidence>
<evidence type="ECO:0000256" key="4">
    <source>
        <dbReference type="ARBA" id="ARBA00022553"/>
    </source>
</evidence>
<dbReference type="AlphaFoldDB" id="A0A1D7TI97"/>
<evidence type="ECO:0000259" key="12">
    <source>
        <dbReference type="PROSITE" id="PS50109"/>
    </source>
</evidence>
<dbReference type="PROSITE" id="PS50885">
    <property type="entry name" value="HAMP"/>
    <property type="match status" value="1"/>
</dbReference>
<sequence>MIKYLSMRYKFFLMASLGICAIVMLSFLAFDITNKGVVNVNNVFEGSKRVQTIQQSYILPLFKLREQSLSLIMAPNEDLRKDILQKINEMHLQMETPFSKLPAQVYSQWKNYVGLILANQAYLKEDFEEGAFINANTAERDQFYALMDSLEVLQQNELTHSSETYSKANKEAINSRYFIAVWLIIIVLLTFMFGFFIAKNIVDSILHVRRGLREFFDYLKSPSTEEATRIHIPLTNKDELGDMARQINQNIEIIQANLEQDSKLIEDATNVVEDLKLGNLDRRLVASGNSDQLNLLKAVMNEMLDNLELRIQQEIDERTRQEQLLIQQSKLAAMGNMIGNIAHQWRQPLGEINALLMIIQVRQHFDDFNEAFLTEKIEECNRITAYMSNTISDFQNFFKPSKDKEIFEINDACERASSIIQASLRYHSIEFAFEATESIKVLGYPNEFAQALLNILSNAKDVLTDRQIENPFIHMSVKNGEKYTLIKIEDNGGGIAPEYLERIFEPYFTTKHAKQGTGIGLYMTKMIIENNMNGIVTVKNTEHGALFTIKIKHH</sequence>
<keyword evidence="7 14" id="KW-0418">Kinase</keyword>
<dbReference type="PRINTS" id="PR00344">
    <property type="entry name" value="BCTRLSENSOR"/>
</dbReference>
<dbReference type="RefSeq" id="WP_168156744.1">
    <property type="nucleotide sequence ID" value="NZ_CP017111.1"/>
</dbReference>
<dbReference type="Gene3D" id="1.10.287.130">
    <property type="match status" value="1"/>
</dbReference>
<evidence type="ECO:0000256" key="2">
    <source>
        <dbReference type="ARBA" id="ARBA00004370"/>
    </source>
</evidence>
<dbReference type="CDD" id="cd00075">
    <property type="entry name" value="HATPase"/>
    <property type="match status" value="1"/>
</dbReference>
<feature type="domain" description="Histidine kinase" evidence="12">
    <location>
        <begin position="340"/>
        <end position="554"/>
    </location>
</feature>
<comment type="subcellular location">
    <subcellularLocation>
        <location evidence="2">Membrane</location>
    </subcellularLocation>
</comment>
<evidence type="ECO:0000313" key="14">
    <source>
        <dbReference type="EMBL" id="AOO64752.1"/>
    </source>
</evidence>
<proteinExistence type="predicted"/>
<accession>A0A1D7TI97</accession>
<dbReference type="GO" id="GO:0005524">
    <property type="term" value="F:ATP binding"/>
    <property type="evidence" value="ECO:0007669"/>
    <property type="project" value="UniProtKB-KW"/>
</dbReference>
<evidence type="ECO:0000256" key="5">
    <source>
        <dbReference type="ARBA" id="ARBA00022679"/>
    </source>
</evidence>
<keyword evidence="10" id="KW-0175">Coiled coil</keyword>
<dbReference type="PROSITE" id="PS50109">
    <property type="entry name" value="HIS_KIN"/>
    <property type="match status" value="1"/>
</dbReference>
<keyword evidence="9" id="KW-0902">Two-component regulatory system</keyword>
<name>A0A1D7TI97_9BACT</name>
<keyword evidence="6" id="KW-0547">Nucleotide-binding</keyword>
<dbReference type="InterPro" id="IPR003594">
    <property type="entry name" value="HATPase_dom"/>
</dbReference>
<dbReference type="InterPro" id="IPR005467">
    <property type="entry name" value="His_kinase_dom"/>
</dbReference>
<dbReference type="Gene3D" id="3.30.565.10">
    <property type="entry name" value="Histidine kinase-like ATPase, C-terminal domain"/>
    <property type="match status" value="1"/>
</dbReference>
<dbReference type="Proteomes" id="UP000094609">
    <property type="component" value="Chromosome"/>
</dbReference>
<dbReference type="EC" id="2.7.13.3" evidence="3"/>
<evidence type="ECO:0000256" key="3">
    <source>
        <dbReference type="ARBA" id="ARBA00012438"/>
    </source>
</evidence>
<keyword evidence="15" id="KW-1185">Reference proteome</keyword>
<protein>
    <recommendedName>
        <fullName evidence="3">histidine kinase</fullName>
        <ecNumber evidence="3">2.7.13.3</ecNumber>
    </recommendedName>
</protein>
<dbReference type="SMART" id="SM00387">
    <property type="entry name" value="HATPase_c"/>
    <property type="match status" value="1"/>
</dbReference>
<gene>
    <name evidence="14" type="ORF">SHALO_0971</name>
</gene>
<keyword evidence="5" id="KW-0808">Transferase</keyword>
<dbReference type="InterPro" id="IPR036097">
    <property type="entry name" value="HisK_dim/P_sf"/>
</dbReference>
<dbReference type="SUPFAM" id="SSF47384">
    <property type="entry name" value="Homodimeric domain of signal transducing histidine kinase"/>
    <property type="match status" value="1"/>
</dbReference>
<keyword evidence="4" id="KW-0597">Phosphoprotein</keyword>
<organism evidence="14 15">
    <name type="scientific">Sulfurospirillum halorespirans DSM 13726</name>
    <dbReference type="NCBI Taxonomy" id="1193502"/>
    <lineage>
        <taxon>Bacteria</taxon>
        <taxon>Pseudomonadati</taxon>
        <taxon>Campylobacterota</taxon>
        <taxon>Epsilonproteobacteria</taxon>
        <taxon>Campylobacterales</taxon>
        <taxon>Sulfurospirillaceae</taxon>
        <taxon>Sulfurospirillum</taxon>
    </lineage>
</organism>
<dbReference type="Gene3D" id="6.10.340.10">
    <property type="match status" value="1"/>
</dbReference>
<feature type="transmembrane region" description="Helical" evidence="11">
    <location>
        <begin position="177"/>
        <end position="198"/>
    </location>
</feature>
<evidence type="ECO:0000256" key="8">
    <source>
        <dbReference type="ARBA" id="ARBA00022840"/>
    </source>
</evidence>
<evidence type="ECO:0000313" key="15">
    <source>
        <dbReference type="Proteomes" id="UP000094609"/>
    </source>
</evidence>
<dbReference type="InterPro" id="IPR003660">
    <property type="entry name" value="HAMP_dom"/>
</dbReference>
<dbReference type="STRING" id="1193502.SHALO_0971"/>
<dbReference type="Pfam" id="PF02518">
    <property type="entry name" value="HATPase_c"/>
    <property type="match status" value="1"/>
</dbReference>
<evidence type="ECO:0000256" key="1">
    <source>
        <dbReference type="ARBA" id="ARBA00000085"/>
    </source>
</evidence>
<dbReference type="KEGG" id="shal:SHALO_0971"/>
<dbReference type="GO" id="GO:0000155">
    <property type="term" value="F:phosphorelay sensor kinase activity"/>
    <property type="evidence" value="ECO:0007669"/>
    <property type="project" value="InterPro"/>
</dbReference>
<evidence type="ECO:0000259" key="13">
    <source>
        <dbReference type="PROSITE" id="PS50885"/>
    </source>
</evidence>